<feature type="non-terminal residue" evidence="2">
    <location>
        <position position="134"/>
    </location>
</feature>
<dbReference type="HOGENOM" id="CLU_1900629_0_0_9"/>
<gene>
    <name evidence="2" type="ORF">CLOSTHATH_00830</name>
</gene>
<dbReference type="RefSeq" id="WP_006771389.1">
    <property type="nucleotide sequence ID" value="NZ_GG667614.1"/>
</dbReference>
<dbReference type="EMBL" id="ACIO01000060">
    <property type="protein sequence ID" value="EFD00950.1"/>
    <property type="molecule type" value="Genomic_DNA"/>
</dbReference>
<evidence type="ECO:0000313" key="2">
    <source>
        <dbReference type="EMBL" id="EFD00950.1"/>
    </source>
</evidence>
<evidence type="ECO:0000256" key="1">
    <source>
        <dbReference type="SAM" id="SignalP"/>
    </source>
</evidence>
<sequence length="134" mass="15075">MKGLKKKFRRGLAGFLSFVLTMTSFNMVSWADVASAFEKENATFVMSGEDLRDSAQAAIDNGDEFNFEDLGVDTSDRSLAKEYQRLFETGSVFEFAPAYDMDEEEYADGAELRMFIRINGDPEGYQITGDEDII</sequence>
<dbReference type="Proteomes" id="UP000004968">
    <property type="component" value="Unassembled WGS sequence"/>
</dbReference>
<organism evidence="2 3">
    <name type="scientific">Hungatella hathewayi DSM 13479</name>
    <dbReference type="NCBI Taxonomy" id="566550"/>
    <lineage>
        <taxon>Bacteria</taxon>
        <taxon>Bacillati</taxon>
        <taxon>Bacillota</taxon>
        <taxon>Clostridia</taxon>
        <taxon>Lachnospirales</taxon>
        <taxon>Lachnospiraceae</taxon>
        <taxon>Hungatella</taxon>
    </lineage>
</organism>
<accession>D3AB59</accession>
<evidence type="ECO:0000313" key="3">
    <source>
        <dbReference type="Proteomes" id="UP000004968"/>
    </source>
</evidence>
<proteinExistence type="predicted"/>
<protein>
    <submittedName>
        <fullName evidence="2">Uncharacterized protein</fullName>
    </submittedName>
</protein>
<reference evidence="2 3" key="1">
    <citation type="submission" date="2010-01" db="EMBL/GenBank/DDBJ databases">
        <authorList>
            <person name="Weinstock G."/>
            <person name="Sodergren E."/>
            <person name="Clifton S."/>
            <person name="Fulton L."/>
            <person name="Fulton B."/>
            <person name="Courtney L."/>
            <person name="Fronick C."/>
            <person name="Harrison M."/>
            <person name="Strong C."/>
            <person name="Farmer C."/>
            <person name="Delahaunty K."/>
            <person name="Markovic C."/>
            <person name="Hall O."/>
            <person name="Minx P."/>
            <person name="Tomlinson C."/>
            <person name="Mitreva M."/>
            <person name="Nelson J."/>
            <person name="Hou S."/>
            <person name="Wollam A."/>
            <person name="Pepin K.H."/>
            <person name="Johnson M."/>
            <person name="Bhonagiri V."/>
            <person name="Nash W.E."/>
            <person name="Warren W."/>
            <person name="Chinwalla A."/>
            <person name="Mardis E.R."/>
            <person name="Wilson R.K."/>
        </authorList>
    </citation>
    <scope>NUCLEOTIDE SEQUENCE [LARGE SCALE GENOMIC DNA]</scope>
    <source>
        <strain evidence="2 3">DSM 13479</strain>
    </source>
</reference>
<keyword evidence="1" id="KW-0732">Signal</keyword>
<dbReference type="AlphaFoldDB" id="D3AB59"/>
<name>D3AB59_9FIRM</name>
<feature type="chain" id="PRO_5003040607" evidence="1">
    <location>
        <begin position="32"/>
        <end position="134"/>
    </location>
</feature>
<comment type="caution">
    <text evidence="2">The sequence shown here is derived from an EMBL/GenBank/DDBJ whole genome shotgun (WGS) entry which is preliminary data.</text>
</comment>
<feature type="signal peptide" evidence="1">
    <location>
        <begin position="1"/>
        <end position="31"/>
    </location>
</feature>